<dbReference type="Pfam" id="PF00089">
    <property type="entry name" value="Trypsin"/>
    <property type="match status" value="1"/>
</dbReference>
<evidence type="ECO:0000256" key="10">
    <source>
        <dbReference type="SAM" id="SignalP"/>
    </source>
</evidence>
<keyword evidence="5 9" id="KW-0720">Serine protease</keyword>
<dbReference type="InterPro" id="IPR043504">
    <property type="entry name" value="Peptidase_S1_PA_chymotrypsin"/>
</dbReference>
<keyword evidence="4 9" id="KW-0378">Hydrolase</keyword>
<dbReference type="PANTHER" id="PTHR24252">
    <property type="entry name" value="ACROSIN-RELATED"/>
    <property type="match status" value="1"/>
</dbReference>
<evidence type="ECO:0000256" key="2">
    <source>
        <dbReference type="ARBA" id="ARBA00022729"/>
    </source>
</evidence>
<dbReference type="SMART" id="SM00192">
    <property type="entry name" value="LDLa"/>
    <property type="match status" value="4"/>
</dbReference>
<keyword evidence="3" id="KW-0677">Repeat</keyword>
<comment type="caution">
    <text evidence="12">The sequence shown here is derived from an EMBL/GenBank/DDBJ whole genome shotgun (WGS) entry which is preliminary data.</text>
</comment>
<dbReference type="Gene3D" id="2.40.10.10">
    <property type="entry name" value="Trypsin-like serine proteases"/>
    <property type="match status" value="1"/>
</dbReference>
<evidence type="ECO:0000256" key="6">
    <source>
        <dbReference type="ARBA" id="ARBA00023157"/>
    </source>
</evidence>
<organism evidence="12 13">
    <name type="scientific">Holothuria leucospilota</name>
    <name type="common">Black long sea cucumber</name>
    <name type="synonym">Mertensiothuria leucospilota</name>
    <dbReference type="NCBI Taxonomy" id="206669"/>
    <lineage>
        <taxon>Eukaryota</taxon>
        <taxon>Metazoa</taxon>
        <taxon>Echinodermata</taxon>
        <taxon>Eleutherozoa</taxon>
        <taxon>Echinozoa</taxon>
        <taxon>Holothuroidea</taxon>
        <taxon>Aspidochirotacea</taxon>
        <taxon>Aspidochirotida</taxon>
        <taxon>Holothuriidae</taxon>
        <taxon>Holothuria</taxon>
    </lineage>
</organism>
<dbReference type="PROSITE" id="PS00135">
    <property type="entry name" value="TRYPSIN_SER"/>
    <property type="match status" value="1"/>
</dbReference>
<evidence type="ECO:0000259" key="11">
    <source>
        <dbReference type="PROSITE" id="PS50240"/>
    </source>
</evidence>
<dbReference type="InterPro" id="IPR036055">
    <property type="entry name" value="LDL_receptor-like_sf"/>
</dbReference>
<dbReference type="InterPro" id="IPR009003">
    <property type="entry name" value="Peptidase_S1_PA"/>
</dbReference>
<dbReference type="InterPro" id="IPR023415">
    <property type="entry name" value="LDLR_class-A_CS"/>
</dbReference>
<keyword evidence="6 8" id="KW-1015">Disulfide bond</keyword>
<dbReference type="PANTHER" id="PTHR24252:SF7">
    <property type="entry name" value="HYALIN"/>
    <property type="match status" value="1"/>
</dbReference>
<feature type="disulfide bond" evidence="8">
    <location>
        <begin position="340"/>
        <end position="355"/>
    </location>
</feature>
<dbReference type="SMART" id="SM00020">
    <property type="entry name" value="Tryp_SPc"/>
    <property type="match status" value="1"/>
</dbReference>
<feature type="signal peptide" evidence="10">
    <location>
        <begin position="1"/>
        <end position="21"/>
    </location>
</feature>
<keyword evidence="7" id="KW-0325">Glycoprotein</keyword>
<keyword evidence="13" id="KW-1185">Reference proteome</keyword>
<dbReference type="Proteomes" id="UP001152320">
    <property type="component" value="Chromosome 4"/>
</dbReference>
<dbReference type="CDD" id="cd00190">
    <property type="entry name" value="Tryp_SPc"/>
    <property type="match status" value="1"/>
</dbReference>
<feature type="disulfide bond" evidence="8">
    <location>
        <begin position="202"/>
        <end position="220"/>
    </location>
</feature>
<protein>
    <submittedName>
        <fullName evidence="12">Transmembrane protease serine 11C</fullName>
    </submittedName>
</protein>
<dbReference type="InterPro" id="IPR018114">
    <property type="entry name" value="TRYPSIN_HIS"/>
</dbReference>
<name>A0A9Q1HE38_HOLLE</name>
<dbReference type="EMBL" id="JAIZAY010000004">
    <property type="protein sequence ID" value="KAJ8042600.1"/>
    <property type="molecule type" value="Genomic_DNA"/>
</dbReference>
<evidence type="ECO:0000256" key="3">
    <source>
        <dbReference type="ARBA" id="ARBA00022737"/>
    </source>
</evidence>
<evidence type="ECO:0000256" key="5">
    <source>
        <dbReference type="ARBA" id="ARBA00022825"/>
    </source>
</evidence>
<dbReference type="InterPro" id="IPR033116">
    <property type="entry name" value="TRYPSIN_SER"/>
</dbReference>
<feature type="disulfide bond" evidence="8">
    <location>
        <begin position="231"/>
        <end position="243"/>
    </location>
</feature>
<keyword evidence="2 10" id="KW-0732">Signal</keyword>
<dbReference type="PRINTS" id="PR00261">
    <property type="entry name" value="LDLRECEPTOR"/>
</dbReference>
<dbReference type="OrthoDB" id="5918597at2759"/>
<dbReference type="InterPro" id="IPR002172">
    <property type="entry name" value="LDrepeatLR_classA_rpt"/>
</dbReference>
<keyword evidence="12" id="KW-0812">Transmembrane</keyword>
<evidence type="ECO:0000256" key="9">
    <source>
        <dbReference type="RuleBase" id="RU363034"/>
    </source>
</evidence>
<evidence type="ECO:0000313" key="12">
    <source>
        <dbReference type="EMBL" id="KAJ8042600.1"/>
    </source>
</evidence>
<dbReference type="Pfam" id="PF00057">
    <property type="entry name" value="Ldl_recept_a"/>
    <property type="match status" value="4"/>
</dbReference>
<proteinExistence type="predicted"/>
<dbReference type="SUPFAM" id="SSF57424">
    <property type="entry name" value="LDL receptor-like module"/>
    <property type="match status" value="4"/>
</dbReference>
<feature type="disulfide bond" evidence="8">
    <location>
        <begin position="328"/>
        <end position="346"/>
    </location>
</feature>
<gene>
    <name evidence="12" type="ORF">HOLleu_09391</name>
</gene>
<dbReference type="SUPFAM" id="SSF50494">
    <property type="entry name" value="Trypsin-like serine proteases"/>
    <property type="match status" value="1"/>
</dbReference>
<reference evidence="12" key="1">
    <citation type="submission" date="2021-10" db="EMBL/GenBank/DDBJ databases">
        <title>Tropical sea cucumber genome reveals ecological adaptation and Cuvierian tubules defense mechanism.</title>
        <authorList>
            <person name="Chen T."/>
        </authorList>
    </citation>
    <scope>NUCLEOTIDE SEQUENCE</scope>
    <source>
        <strain evidence="12">Nanhai2018</strain>
        <tissue evidence="12">Muscle</tissue>
    </source>
</reference>
<dbReference type="PROSITE" id="PS50240">
    <property type="entry name" value="TRYPSIN_DOM"/>
    <property type="match status" value="1"/>
</dbReference>
<keyword evidence="12" id="KW-0472">Membrane</keyword>
<evidence type="ECO:0000313" key="13">
    <source>
        <dbReference type="Proteomes" id="UP001152320"/>
    </source>
</evidence>
<keyword evidence="1 9" id="KW-0645">Protease</keyword>
<sequence>MKVSLVLVTLAVAASVLFTEAGKPNEKNKRNFEKELLKTFQSVLTAKKNVDNEAQVTSRAKSFYPGFHSTYLVKERKSAKAKDPSMRSKLKKRLHTLIEATRRDFNAQREQEAERAAKRDELMQDKKVYLKEKEAHKELVVDLISSSVTEVNVSQATGSVTHTRTVETAVTKSDFRLIQSEMSYLLSDDSSGSGCSGDEFQCGNGECIPWYWECDNFKDCDDGLDEMGCTCPSGSFTCADGSCIYGSWQCDDWDDCGDNSDEVGCDSDGSSSYVEPSSSVFSSSGSYYQSSSSSLPASSSFDESSSAEGSSGESSAPSSAPVCDGFQCQNGACIHASWECDNWDDCGDASDEVQCNENCPQGTVRCANGWKCISTSWICDDFDDCGDNWDEQNCGGEGVIRLLEGQAAESEQEQPHLLPMPPVAGLNGVTGPDVTLGVMQVSGNEPEPASARMEDVTEKVQSGKNALMMDVSLKQSSRHRLSRFAMNVANTCDSGCGTRVIEGAMHRIVGGETAARGAWPWQAQLFLSESYFTCGGTLVGPRHVISAAHCFQGNVYGDANNWKVHFGKQDLTLSVGEGETASAVEKLIIHENYNSQTSDNDIAMMILAEDQSPSDTINFACLDLDSSKRFDSSSDCFITGWGATSWQGNVASQLQEANVPLVDSDTCNQSGSYGGAITDNMLCAGFAAGGVDACQGDSGGPLVCSSKDNDSDVERWYLVGVTSWGYGCAFPNYPGVYADVSKYMSWIQNHINSN</sequence>
<dbReference type="GO" id="GO:0004252">
    <property type="term" value="F:serine-type endopeptidase activity"/>
    <property type="evidence" value="ECO:0007669"/>
    <property type="project" value="InterPro"/>
</dbReference>
<dbReference type="InterPro" id="IPR001254">
    <property type="entry name" value="Trypsin_dom"/>
</dbReference>
<feature type="chain" id="PRO_5040491668" evidence="10">
    <location>
        <begin position="22"/>
        <end position="754"/>
    </location>
</feature>
<comment type="caution">
    <text evidence="8">Lacks conserved residue(s) required for the propagation of feature annotation.</text>
</comment>
<dbReference type="CDD" id="cd00112">
    <property type="entry name" value="LDLa"/>
    <property type="match status" value="4"/>
</dbReference>
<dbReference type="PROSITE" id="PS01209">
    <property type="entry name" value="LDLRA_1"/>
    <property type="match status" value="2"/>
</dbReference>
<dbReference type="PROSITE" id="PS00134">
    <property type="entry name" value="TRYPSIN_HIS"/>
    <property type="match status" value="1"/>
</dbReference>
<dbReference type="GO" id="GO:0006508">
    <property type="term" value="P:proteolysis"/>
    <property type="evidence" value="ECO:0007669"/>
    <property type="project" value="UniProtKB-KW"/>
</dbReference>
<dbReference type="FunFam" id="2.40.10.10:FF:000003">
    <property type="entry name" value="Transmembrane serine protease 3"/>
    <property type="match status" value="1"/>
</dbReference>
<dbReference type="AlphaFoldDB" id="A0A9Q1HE38"/>
<feature type="disulfide bond" evidence="8">
    <location>
        <begin position="214"/>
        <end position="229"/>
    </location>
</feature>
<feature type="disulfide bond" evidence="8">
    <location>
        <begin position="195"/>
        <end position="207"/>
    </location>
</feature>
<feature type="disulfide bond" evidence="8">
    <location>
        <begin position="379"/>
        <end position="394"/>
    </location>
</feature>
<evidence type="ECO:0000256" key="4">
    <source>
        <dbReference type="ARBA" id="ARBA00022801"/>
    </source>
</evidence>
<feature type="domain" description="Peptidase S1" evidence="11">
    <location>
        <begin position="508"/>
        <end position="752"/>
    </location>
</feature>
<accession>A0A9Q1HE38</accession>
<evidence type="ECO:0000256" key="8">
    <source>
        <dbReference type="PROSITE-ProRule" id="PRU00124"/>
    </source>
</evidence>
<evidence type="ECO:0000256" key="1">
    <source>
        <dbReference type="ARBA" id="ARBA00022670"/>
    </source>
</evidence>
<dbReference type="FunFam" id="4.10.400.10:FF:000034">
    <property type="entry name" value="Low-density lipoprotein receptor-related protein 2"/>
    <property type="match status" value="1"/>
</dbReference>
<dbReference type="Gene3D" id="4.10.400.10">
    <property type="entry name" value="Low-density Lipoprotein Receptor"/>
    <property type="match status" value="4"/>
</dbReference>
<dbReference type="PROSITE" id="PS50068">
    <property type="entry name" value="LDLRA_2"/>
    <property type="match status" value="4"/>
</dbReference>
<feature type="disulfide bond" evidence="8">
    <location>
        <begin position="238"/>
        <end position="256"/>
    </location>
</feature>
<feature type="disulfide bond" evidence="8">
    <location>
        <begin position="250"/>
        <end position="265"/>
    </location>
</feature>
<evidence type="ECO:0000256" key="7">
    <source>
        <dbReference type="ARBA" id="ARBA00023180"/>
    </source>
</evidence>